<dbReference type="OrthoDB" id="3045089at2759"/>
<sequence>MTMERNSNQNCYLNVRTDSENDLEALFNVVQSASTTIANEPSSNSLPMKLRKLPPSFFKQPKGLDSNKLSPEDNTGLKISHSRAHSSPASLPIPTSSAGMYSIQPPSHTRTQSYDGTAFEESQLPPGWEMRTSPSGQPYFMDHIQQITTWVDPRKTQSTNNLTSSNPLPDGWEQAITPEGEIYYINHLTRTTSWVDPRIAMAPCRTNPQQHPPQQGRRPPQQHKAMLERVQLEQEQLKKRQQELQKQEILLKHGLLENGGSKSMLGNLVREAGLAQLAPQPDTTTPNGHIRDESFDSGLGMNTGYSNTYNSDIDLNTGSDSQMFDANYNSKDTSSRNSSRLPDFFDNLPGTNVDFGTIEGESTPSAMDTDDLGVGLDLPTDMLNDVESVLTPNLSKMTDPNFLTWL</sequence>
<evidence type="ECO:0000256" key="3">
    <source>
        <dbReference type="ARBA" id="ARBA00022490"/>
    </source>
</evidence>
<dbReference type="FunFam" id="2.20.70.10:FF:000019">
    <property type="entry name" value="Putative transcriptional coactivator YAP1"/>
    <property type="match status" value="1"/>
</dbReference>
<dbReference type="SUPFAM" id="SSF51045">
    <property type="entry name" value="WW domain"/>
    <property type="match status" value="2"/>
</dbReference>
<dbReference type="GO" id="GO:0035329">
    <property type="term" value="P:hippo signaling"/>
    <property type="evidence" value="ECO:0007669"/>
    <property type="project" value="TreeGrafter"/>
</dbReference>
<feature type="domain" description="WW" evidence="7">
    <location>
        <begin position="166"/>
        <end position="199"/>
    </location>
</feature>
<feature type="compositionally biased region" description="Polar residues" evidence="6">
    <location>
        <begin position="85"/>
        <end position="115"/>
    </location>
</feature>
<dbReference type="GO" id="GO:0005634">
    <property type="term" value="C:nucleus"/>
    <property type="evidence" value="ECO:0007669"/>
    <property type="project" value="UniProtKB-SubCell"/>
</dbReference>
<evidence type="ECO:0000313" key="9">
    <source>
        <dbReference type="Proteomes" id="UP000887567"/>
    </source>
</evidence>
<proteinExistence type="predicted"/>
<dbReference type="Gene3D" id="6.20.430.10">
    <property type="match status" value="1"/>
</dbReference>
<evidence type="ECO:0000256" key="4">
    <source>
        <dbReference type="ARBA" id="ARBA00023242"/>
    </source>
</evidence>
<name>A0A913XDY3_EXADI</name>
<dbReference type="Pfam" id="PF00397">
    <property type="entry name" value="WW"/>
    <property type="match status" value="2"/>
</dbReference>
<protein>
    <recommendedName>
        <fullName evidence="7">WW domain-containing protein</fullName>
    </recommendedName>
</protein>
<dbReference type="GeneID" id="110241126"/>
<dbReference type="GO" id="GO:0005737">
    <property type="term" value="C:cytoplasm"/>
    <property type="evidence" value="ECO:0007669"/>
    <property type="project" value="UniProtKB-SubCell"/>
</dbReference>
<feature type="domain" description="WW" evidence="7">
    <location>
        <begin position="122"/>
        <end position="155"/>
    </location>
</feature>
<dbReference type="GeneID" id="110242078"/>
<reference evidence="8" key="1">
    <citation type="submission" date="2022-11" db="UniProtKB">
        <authorList>
            <consortium name="EnsemblMetazoa"/>
        </authorList>
    </citation>
    <scope>IDENTIFICATION</scope>
</reference>
<keyword evidence="5" id="KW-0175">Coiled coil</keyword>
<keyword evidence="4" id="KW-0539">Nucleus</keyword>
<feature type="compositionally biased region" description="Polar residues" evidence="6">
    <location>
        <begin position="324"/>
        <end position="340"/>
    </location>
</feature>
<dbReference type="AlphaFoldDB" id="A0A913XDY3"/>
<dbReference type="InterPro" id="IPR001202">
    <property type="entry name" value="WW_dom"/>
</dbReference>
<dbReference type="OMA" id="PRKAMFF"/>
<keyword evidence="9" id="KW-1185">Reference proteome</keyword>
<evidence type="ECO:0000313" key="8">
    <source>
        <dbReference type="EnsemblMetazoa" id="XP_020902626.1"/>
    </source>
</evidence>
<dbReference type="PROSITE" id="PS50020">
    <property type="entry name" value="WW_DOMAIN_2"/>
    <property type="match status" value="2"/>
</dbReference>
<dbReference type="Proteomes" id="UP000887567">
    <property type="component" value="Unplaced"/>
</dbReference>
<feature type="coiled-coil region" evidence="5">
    <location>
        <begin position="223"/>
        <end position="252"/>
    </location>
</feature>
<dbReference type="EnsemblMetazoa" id="XM_021046967.1">
    <property type="protein sequence ID" value="XP_020902626.1"/>
    <property type="gene ID" value="LOC110241126"/>
</dbReference>
<organism evidence="8 9">
    <name type="scientific">Exaiptasia diaphana</name>
    <name type="common">Tropical sea anemone</name>
    <name type="synonym">Aiptasia pulchella</name>
    <dbReference type="NCBI Taxonomy" id="2652724"/>
    <lineage>
        <taxon>Eukaryota</taxon>
        <taxon>Metazoa</taxon>
        <taxon>Cnidaria</taxon>
        <taxon>Anthozoa</taxon>
        <taxon>Hexacorallia</taxon>
        <taxon>Actiniaria</taxon>
        <taxon>Aiptasiidae</taxon>
        <taxon>Exaiptasia</taxon>
    </lineage>
</organism>
<accession>A0A913XDY3</accession>
<dbReference type="Gene3D" id="2.20.70.10">
    <property type="match status" value="2"/>
</dbReference>
<dbReference type="KEGG" id="epa:110241126"/>
<dbReference type="PROSITE" id="PS01159">
    <property type="entry name" value="WW_DOMAIN_1"/>
    <property type="match status" value="2"/>
</dbReference>
<dbReference type="PANTHER" id="PTHR17616">
    <property type="entry name" value="YES-ASSOCIATED PROTEIN YAP1 FAMILY MEMBER"/>
    <property type="match status" value="1"/>
</dbReference>
<feature type="region of interest" description="Disordered" evidence="6">
    <location>
        <begin position="278"/>
        <end position="302"/>
    </location>
</feature>
<evidence type="ECO:0000256" key="2">
    <source>
        <dbReference type="ARBA" id="ARBA00004496"/>
    </source>
</evidence>
<keyword evidence="3" id="KW-0963">Cytoplasm</keyword>
<dbReference type="CDD" id="cd00201">
    <property type="entry name" value="WW"/>
    <property type="match status" value="2"/>
</dbReference>
<dbReference type="InterPro" id="IPR051583">
    <property type="entry name" value="YAP1"/>
</dbReference>
<evidence type="ECO:0000256" key="5">
    <source>
        <dbReference type="SAM" id="Coils"/>
    </source>
</evidence>
<dbReference type="RefSeq" id="XP_020903682.1">
    <property type="nucleotide sequence ID" value="XM_021048023.1"/>
</dbReference>
<dbReference type="InterPro" id="IPR036020">
    <property type="entry name" value="WW_dom_sf"/>
</dbReference>
<dbReference type="EnsemblMetazoa" id="XM_021048023.1">
    <property type="protein sequence ID" value="XP_020903682.1"/>
    <property type="gene ID" value="LOC110242078"/>
</dbReference>
<feature type="compositionally biased region" description="Polar residues" evidence="6">
    <location>
        <begin position="156"/>
        <end position="167"/>
    </location>
</feature>
<dbReference type="KEGG" id="epa:110242078"/>
<evidence type="ECO:0000259" key="7">
    <source>
        <dbReference type="PROSITE" id="PS50020"/>
    </source>
</evidence>
<feature type="region of interest" description="Disordered" evidence="6">
    <location>
        <begin position="324"/>
        <end position="344"/>
    </location>
</feature>
<dbReference type="PANTHER" id="PTHR17616:SF8">
    <property type="entry name" value="TRANSCRIPTIONAL COACTIVATOR YORKIE"/>
    <property type="match status" value="1"/>
</dbReference>
<feature type="region of interest" description="Disordered" evidence="6">
    <location>
        <begin position="152"/>
        <end position="171"/>
    </location>
</feature>
<dbReference type="GO" id="GO:0003713">
    <property type="term" value="F:transcription coactivator activity"/>
    <property type="evidence" value="ECO:0007669"/>
    <property type="project" value="TreeGrafter"/>
</dbReference>
<feature type="region of interest" description="Disordered" evidence="6">
    <location>
        <begin position="54"/>
        <end position="135"/>
    </location>
</feature>
<dbReference type="SMART" id="SM00456">
    <property type="entry name" value="WW"/>
    <property type="match status" value="2"/>
</dbReference>
<comment type="subcellular location">
    <subcellularLocation>
        <location evidence="2">Cytoplasm</location>
    </subcellularLocation>
    <subcellularLocation>
        <location evidence="1">Nucleus</location>
    </subcellularLocation>
</comment>
<evidence type="ECO:0000256" key="1">
    <source>
        <dbReference type="ARBA" id="ARBA00004123"/>
    </source>
</evidence>
<dbReference type="GO" id="GO:0045944">
    <property type="term" value="P:positive regulation of transcription by RNA polymerase II"/>
    <property type="evidence" value="ECO:0007669"/>
    <property type="project" value="TreeGrafter"/>
</dbReference>
<evidence type="ECO:0000256" key="6">
    <source>
        <dbReference type="SAM" id="MobiDB-lite"/>
    </source>
</evidence>
<dbReference type="RefSeq" id="XP_020902626.1">
    <property type="nucleotide sequence ID" value="XM_021046967.1"/>
</dbReference>